<gene>
    <name evidence="10" type="primary">ydhC</name>
    <name evidence="10" type="ORF">MORIYA_1065</name>
</gene>
<keyword evidence="5 8" id="KW-0812">Transmembrane</keyword>
<feature type="transmembrane region" description="Helical" evidence="8">
    <location>
        <begin position="288"/>
        <end position="309"/>
    </location>
</feature>
<feature type="transmembrane region" description="Helical" evidence="8">
    <location>
        <begin position="376"/>
        <end position="398"/>
    </location>
</feature>
<name>A0A330LLI0_9GAMM</name>
<keyword evidence="11" id="KW-1185">Reference proteome</keyword>
<feature type="transmembrane region" description="Helical" evidence="8">
    <location>
        <begin position="144"/>
        <end position="164"/>
    </location>
</feature>
<evidence type="ECO:0000313" key="11">
    <source>
        <dbReference type="Proteomes" id="UP000250163"/>
    </source>
</evidence>
<protein>
    <recommendedName>
        <fullName evidence="8">Bcr/CflA family efflux transporter</fullName>
    </recommendedName>
</protein>
<dbReference type="CDD" id="cd17320">
    <property type="entry name" value="MFS_MdfA_MDR_like"/>
    <property type="match status" value="1"/>
</dbReference>
<dbReference type="NCBIfam" id="TIGR00710">
    <property type="entry name" value="efflux_Bcr_CflA"/>
    <property type="match status" value="1"/>
</dbReference>
<dbReference type="AlphaFoldDB" id="A0A330LLI0"/>
<dbReference type="PANTHER" id="PTHR23502">
    <property type="entry name" value="MAJOR FACILITATOR SUPERFAMILY"/>
    <property type="match status" value="1"/>
</dbReference>
<dbReference type="GO" id="GO:0005886">
    <property type="term" value="C:plasma membrane"/>
    <property type="evidence" value="ECO:0007669"/>
    <property type="project" value="UniProtKB-SubCell"/>
</dbReference>
<accession>A0A330LLI0</accession>
<feature type="domain" description="Major facilitator superfamily (MFS) profile" evidence="9">
    <location>
        <begin position="19"/>
        <end position="401"/>
    </location>
</feature>
<feature type="transmembrane region" description="Helical" evidence="8">
    <location>
        <begin position="259"/>
        <end position="276"/>
    </location>
</feature>
<dbReference type="SUPFAM" id="SSF103473">
    <property type="entry name" value="MFS general substrate transporter"/>
    <property type="match status" value="1"/>
</dbReference>
<evidence type="ECO:0000256" key="4">
    <source>
        <dbReference type="ARBA" id="ARBA00022475"/>
    </source>
</evidence>
<dbReference type="FunFam" id="1.20.1720.10:FF:000005">
    <property type="entry name" value="Bcr/CflA family efflux transporter"/>
    <property type="match status" value="1"/>
</dbReference>
<evidence type="ECO:0000256" key="7">
    <source>
        <dbReference type="ARBA" id="ARBA00023136"/>
    </source>
</evidence>
<dbReference type="EMBL" id="LS483250">
    <property type="protein sequence ID" value="SQD77543.1"/>
    <property type="molecule type" value="Genomic_DNA"/>
</dbReference>
<keyword evidence="8" id="KW-0997">Cell inner membrane</keyword>
<dbReference type="Proteomes" id="UP000250163">
    <property type="component" value="Chromosome MORIYA"/>
</dbReference>
<feature type="transmembrane region" description="Helical" evidence="8">
    <location>
        <begin position="349"/>
        <end position="370"/>
    </location>
</feature>
<feature type="transmembrane region" description="Helical" evidence="8">
    <location>
        <begin position="86"/>
        <end position="103"/>
    </location>
</feature>
<feature type="transmembrane region" description="Helical" evidence="8">
    <location>
        <begin position="228"/>
        <end position="253"/>
    </location>
</feature>
<dbReference type="InterPro" id="IPR036259">
    <property type="entry name" value="MFS_trans_sf"/>
</dbReference>
<comment type="subcellular location">
    <subcellularLocation>
        <location evidence="8">Cell inner membrane</location>
        <topology evidence="8">Multi-pass membrane protein</topology>
    </subcellularLocation>
    <subcellularLocation>
        <location evidence="1">Cell membrane</location>
        <topology evidence="1">Multi-pass membrane protein</topology>
    </subcellularLocation>
</comment>
<dbReference type="PROSITE" id="PS50850">
    <property type="entry name" value="MFS"/>
    <property type="match status" value="1"/>
</dbReference>
<evidence type="ECO:0000256" key="8">
    <source>
        <dbReference type="RuleBase" id="RU365088"/>
    </source>
</evidence>
<dbReference type="NCBIfam" id="NF008270">
    <property type="entry name" value="PRK11043.1"/>
    <property type="match status" value="1"/>
</dbReference>
<feature type="transmembrane region" description="Helical" evidence="8">
    <location>
        <begin position="54"/>
        <end position="74"/>
    </location>
</feature>
<dbReference type="PANTHER" id="PTHR23502:SF162">
    <property type="entry name" value="INNER MEMBRANE TRANSPORT PROTEIN YDHC"/>
    <property type="match status" value="1"/>
</dbReference>
<feature type="transmembrane region" description="Helical" evidence="8">
    <location>
        <begin position="170"/>
        <end position="189"/>
    </location>
</feature>
<keyword evidence="6 8" id="KW-1133">Transmembrane helix</keyword>
<proteinExistence type="inferred from homology"/>
<comment type="similarity">
    <text evidence="2 8">Belongs to the major facilitator superfamily. Bcr/CmlA family.</text>
</comment>
<dbReference type="Gene3D" id="1.20.1720.10">
    <property type="entry name" value="Multidrug resistance protein D"/>
    <property type="match status" value="1"/>
</dbReference>
<dbReference type="InterPro" id="IPR020846">
    <property type="entry name" value="MFS_dom"/>
</dbReference>
<dbReference type="InterPro" id="IPR004812">
    <property type="entry name" value="Efflux_drug-R_Bcr/CmlA"/>
</dbReference>
<evidence type="ECO:0000313" key="10">
    <source>
        <dbReference type="EMBL" id="SQD77543.1"/>
    </source>
</evidence>
<dbReference type="GO" id="GO:1990961">
    <property type="term" value="P:xenobiotic detoxification by transmembrane export across the plasma membrane"/>
    <property type="evidence" value="ECO:0007669"/>
    <property type="project" value="InterPro"/>
</dbReference>
<keyword evidence="4" id="KW-1003">Cell membrane</keyword>
<dbReference type="Pfam" id="PF07690">
    <property type="entry name" value="MFS_1"/>
    <property type="match status" value="1"/>
</dbReference>
<keyword evidence="3 8" id="KW-0813">Transport</keyword>
<dbReference type="GO" id="GO:0042910">
    <property type="term" value="F:xenobiotic transmembrane transporter activity"/>
    <property type="evidence" value="ECO:0007669"/>
    <property type="project" value="InterPro"/>
</dbReference>
<dbReference type="RefSeq" id="WP_112713223.1">
    <property type="nucleotide sequence ID" value="NZ_LS483250.1"/>
</dbReference>
<evidence type="ECO:0000256" key="5">
    <source>
        <dbReference type="ARBA" id="ARBA00022692"/>
    </source>
</evidence>
<feature type="transmembrane region" description="Helical" evidence="8">
    <location>
        <begin position="21"/>
        <end position="42"/>
    </location>
</feature>
<sequence>MNNIQSNTTINNPKHASMSTMIWFSGLSMLGFLATDMYLPAFETIRAEFGTSQTLISLSLSIFLLGMALGQLVYGPLSDRIGRKKILFVGMAIFVLSTVVISVSNSIELFLFARFGQALGACCGTVIWQAVVIDRYQGKASERIFATIMPLVALSPALAPLLGAGLEEVFGWRSIFVVLVVIGLALVFATSRQQESAPLDKKQEKILTQLARDYKQIIKSKIFMGNMLIFAACSAAFFAYLTGSPFIMIAMGYSGADIGLSYLPQTVAFLVGGYGCRSLLTRFSAKQLLPWLITLFITTVVTMLVIAFATSPTTIWPILIPFCFLAVANGAIYPLVINAALADFKNCSATAAGLLNFLQTMFCFLASSIVSAFSEYGLYTVTAVMLFQGLVIMAGYVLTKHKTANASDAVVA</sequence>
<dbReference type="InterPro" id="IPR011701">
    <property type="entry name" value="MFS"/>
</dbReference>
<evidence type="ECO:0000256" key="1">
    <source>
        <dbReference type="ARBA" id="ARBA00004651"/>
    </source>
</evidence>
<evidence type="ECO:0000256" key="6">
    <source>
        <dbReference type="ARBA" id="ARBA00022989"/>
    </source>
</evidence>
<reference evidence="11" key="1">
    <citation type="submission" date="2018-05" db="EMBL/GenBank/DDBJ databases">
        <authorList>
            <person name="Cea G.-C."/>
            <person name="William W."/>
        </authorList>
    </citation>
    <scope>NUCLEOTIDE SEQUENCE [LARGE SCALE GENOMIC DNA]</scope>
    <source>
        <strain evidence="11">DB21MT 5</strain>
    </source>
</reference>
<evidence type="ECO:0000256" key="2">
    <source>
        <dbReference type="ARBA" id="ARBA00006236"/>
    </source>
</evidence>
<feature type="transmembrane region" description="Helical" evidence="8">
    <location>
        <begin position="315"/>
        <end position="337"/>
    </location>
</feature>
<dbReference type="KEGG" id="mya:MORIYA_1065"/>
<evidence type="ECO:0000256" key="3">
    <source>
        <dbReference type="ARBA" id="ARBA00022448"/>
    </source>
</evidence>
<evidence type="ECO:0000259" key="9">
    <source>
        <dbReference type="PROSITE" id="PS50850"/>
    </source>
</evidence>
<feature type="transmembrane region" description="Helical" evidence="8">
    <location>
        <begin position="109"/>
        <end position="132"/>
    </location>
</feature>
<keyword evidence="7 8" id="KW-0472">Membrane</keyword>
<organism evidence="10 11">
    <name type="scientific">Moritella yayanosii</name>
    <dbReference type="NCBI Taxonomy" id="69539"/>
    <lineage>
        <taxon>Bacteria</taxon>
        <taxon>Pseudomonadati</taxon>
        <taxon>Pseudomonadota</taxon>
        <taxon>Gammaproteobacteria</taxon>
        <taxon>Alteromonadales</taxon>
        <taxon>Moritellaceae</taxon>
        <taxon>Moritella</taxon>
    </lineage>
</organism>
<dbReference type="OrthoDB" id="9814303at2"/>